<evidence type="ECO:0000256" key="1">
    <source>
        <dbReference type="SAM" id="Phobius"/>
    </source>
</evidence>
<accession>A0A0N5APB7</accession>
<keyword evidence="1" id="KW-0812">Transmembrane</keyword>
<dbReference type="Gene3D" id="2.40.160.110">
    <property type="match status" value="1"/>
</dbReference>
<protein>
    <submittedName>
        <fullName evidence="4">Uncharacterized protein</fullName>
    </submittedName>
</protein>
<keyword evidence="3" id="KW-1185">Reference proteome</keyword>
<feature type="signal peptide" evidence="2">
    <location>
        <begin position="1"/>
        <end position="18"/>
    </location>
</feature>
<feature type="transmembrane region" description="Helical" evidence="1">
    <location>
        <begin position="215"/>
        <end position="236"/>
    </location>
</feature>
<proteinExistence type="predicted"/>
<keyword evidence="1" id="KW-0472">Membrane</keyword>
<sequence>MILFVIVLYLQCAASVFGDKALKELETGTFGIENDDGKACLLLKFGMKLFFVGTNNTWKTEKVPSVTSKRMNLDGHCAANNSRRSNPIVRISWSNKNGNTEILILNFKSAIIKSPVKQLKELRWQMDVSYLSTDLGVPSEYKMLGSSVSAPLNQKYICRDRINVTLQNSENQRIIVELQPDISIQPYNIANKHANLYICERTKRRTLTESFNNRMTIFSGLVLGISSVGMLVGYSFKRQLHPSRQHLYQSFE</sequence>
<dbReference type="WBParaSite" id="SMUV_0000648701-mRNA-1">
    <property type="protein sequence ID" value="SMUV_0000648701-mRNA-1"/>
    <property type="gene ID" value="SMUV_0000648701"/>
</dbReference>
<dbReference type="AlphaFoldDB" id="A0A0N5APB7"/>
<evidence type="ECO:0000256" key="2">
    <source>
        <dbReference type="SAM" id="SignalP"/>
    </source>
</evidence>
<evidence type="ECO:0000313" key="4">
    <source>
        <dbReference type="WBParaSite" id="SMUV_0000648701-mRNA-1"/>
    </source>
</evidence>
<feature type="chain" id="PRO_5005893284" evidence="2">
    <location>
        <begin position="19"/>
        <end position="252"/>
    </location>
</feature>
<keyword evidence="1" id="KW-1133">Transmembrane helix</keyword>
<organism evidence="3 4">
    <name type="scientific">Syphacia muris</name>
    <dbReference type="NCBI Taxonomy" id="451379"/>
    <lineage>
        <taxon>Eukaryota</taxon>
        <taxon>Metazoa</taxon>
        <taxon>Ecdysozoa</taxon>
        <taxon>Nematoda</taxon>
        <taxon>Chromadorea</taxon>
        <taxon>Rhabditida</taxon>
        <taxon>Spirurina</taxon>
        <taxon>Oxyuridomorpha</taxon>
        <taxon>Oxyuroidea</taxon>
        <taxon>Oxyuridae</taxon>
        <taxon>Syphacia</taxon>
    </lineage>
</organism>
<reference evidence="4" key="1">
    <citation type="submission" date="2017-02" db="UniProtKB">
        <authorList>
            <consortium name="WormBaseParasite"/>
        </authorList>
    </citation>
    <scope>IDENTIFICATION</scope>
</reference>
<evidence type="ECO:0000313" key="3">
    <source>
        <dbReference type="Proteomes" id="UP000046393"/>
    </source>
</evidence>
<keyword evidence="2" id="KW-0732">Signal</keyword>
<dbReference type="Proteomes" id="UP000046393">
    <property type="component" value="Unplaced"/>
</dbReference>
<name>A0A0N5APB7_9BILA</name>